<dbReference type="SUPFAM" id="SSF101874">
    <property type="entry name" value="YceI-like"/>
    <property type="match status" value="1"/>
</dbReference>
<evidence type="ECO:0000259" key="2">
    <source>
        <dbReference type="SMART" id="SM00867"/>
    </source>
</evidence>
<gene>
    <name evidence="3" type="ORF">RM697_13215</name>
</gene>
<name>A0ABU2YN73_9FLAO</name>
<proteinExistence type="predicted"/>
<reference evidence="3 4" key="1">
    <citation type="submission" date="2023-09" db="EMBL/GenBank/DDBJ databases">
        <authorList>
            <person name="Rey-Velasco X."/>
        </authorList>
    </citation>
    <scope>NUCLEOTIDE SEQUENCE [LARGE SCALE GENOMIC DNA]</scope>
    <source>
        <strain evidence="3 4">W332</strain>
    </source>
</reference>
<dbReference type="SMART" id="SM00867">
    <property type="entry name" value="YceI"/>
    <property type="match status" value="1"/>
</dbReference>
<dbReference type="EMBL" id="JAVRIA010000010">
    <property type="protein sequence ID" value="MDT0559613.1"/>
    <property type="molecule type" value="Genomic_DNA"/>
</dbReference>
<protein>
    <submittedName>
        <fullName evidence="3">YceI family protein</fullName>
    </submittedName>
</protein>
<dbReference type="PANTHER" id="PTHR34406">
    <property type="entry name" value="PROTEIN YCEI"/>
    <property type="match status" value="1"/>
</dbReference>
<dbReference type="Proteomes" id="UP001259492">
    <property type="component" value="Unassembled WGS sequence"/>
</dbReference>
<dbReference type="InterPro" id="IPR036761">
    <property type="entry name" value="TTHA0802/YceI-like_sf"/>
</dbReference>
<feature type="chain" id="PRO_5046432600" evidence="1">
    <location>
        <begin position="23"/>
        <end position="189"/>
    </location>
</feature>
<evidence type="ECO:0000256" key="1">
    <source>
        <dbReference type="SAM" id="SignalP"/>
    </source>
</evidence>
<sequence length="189" mass="20927">MKNRIFKSVFIFALAISFVSFTTVKEKVIKVKDSKVTWIGHKVTGEHTGTIDVKEGILIFSEDQLAGGNFTIDMTTINTTDLSGGGKTKLDGHLKSADFFGVEKHPTATLVFSNVTKKGDDYLVSADLTIKNITNPVKFKLTMDGNKATTAFKVDRTKYDIKYGSASFFDGLKDRAIYDEFDLNVTLVF</sequence>
<dbReference type="PANTHER" id="PTHR34406:SF1">
    <property type="entry name" value="PROTEIN YCEI"/>
    <property type="match status" value="1"/>
</dbReference>
<feature type="domain" description="Lipid/polyisoprenoid-binding YceI-like" evidence="2">
    <location>
        <begin position="26"/>
        <end position="188"/>
    </location>
</feature>
<keyword evidence="4" id="KW-1185">Reference proteome</keyword>
<dbReference type="InterPro" id="IPR007372">
    <property type="entry name" value="Lipid/polyisoprenoid-bd_YceI"/>
</dbReference>
<evidence type="ECO:0000313" key="3">
    <source>
        <dbReference type="EMBL" id="MDT0559613.1"/>
    </source>
</evidence>
<comment type="caution">
    <text evidence="3">The sequence shown here is derived from an EMBL/GenBank/DDBJ whole genome shotgun (WGS) entry which is preliminary data.</text>
</comment>
<dbReference type="Gene3D" id="2.40.128.110">
    <property type="entry name" value="Lipid/polyisoprenoid-binding, YceI-like"/>
    <property type="match status" value="1"/>
</dbReference>
<dbReference type="Pfam" id="PF04264">
    <property type="entry name" value="YceI"/>
    <property type="match status" value="1"/>
</dbReference>
<dbReference type="RefSeq" id="WP_311428377.1">
    <property type="nucleotide sequence ID" value="NZ_JAVRIA010000010.1"/>
</dbReference>
<feature type="signal peptide" evidence="1">
    <location>
        <begin position="1"/>
        <end position="22"/>
    </location>
</feature>
<keyword evidence="1" id="KW-0732">Signal</keyword>
<accession>A0ABU2YN73</accession>
<organism evidence="3 4">
    <name type="scientific">Microcosmobacter mediterraneus</name>
    <dbReference type="NCBI Taxonomy" id="3075607"/>
    <lineage>
        <taxon>Bacteria</taxon>
        <taxon>Pseudomonadati</taxon>
        <taxon>Bacteroidota</taxon>
        <taxon>Flavobacteriia</taxon>
        <taxon>Flavobacteriales</taxon>
        <taxon>Flavobacteriaceae</taxon>
        <taxon>Microcosmobacter</taxon>
    </lineage>
</organism>
<evidence type="ECO:0000313" key="4">
    <source>
        <dbReference type="Proteomes" id="UP001259492"/>
    </source>
</evidence>